<dbReference type="InterPro" id="IPR011029">
    <property type="entry name" value="DEATH-like_dom_sf"/>
</dbReference>
<dbReference type="Pfam" id="PF14786">
    <property type="entry name" value="Death_2"/>
    <property type="match status" value="1"/>
</dbReference>
<proteinExistence type="predicted"/>
<dbReference type="EMBL" id="GBXI01012731">
    <property type="protein sequence ID" value="JAD01561.1"/>
    <property type="molecule type" value="Transcribed_RNA"/>
</dbReference>
<feature type="region of interest" description="Disordered" evidence="1">
    <location>
        <begin position="260"/>
        <end position="279"/>
    </location>
</feature>
<reference evidence="3" key="2">
    <citation type="journal article" date="2015" name="Gigascience">
        <title>Reconstructing a comprehensive transcriptome assembly of a white-pupal translocated strain of the pest fruit fly Bactrocera cucurbitae.</title>
        <authorList>
            <person name="Sim S.B."/>
            <person name="Calla B."/>
            <person name="Hall B."/>
            <person name="DeRego T."/>
            <person name="Geib S.M."/>
        </authorList>
    </citation>
    <scope>NUCLEOTIDE SEQUENCE</scope>
</reference>
<gene>
    <name evidence="3" type="primary">tub</name>
    <name evidence="3" type="ORF">g.20483</name>
</gene>
<feature type="region of interest" description="Disordered" evidence="1">
    <location>
        <begin position="441"/>
        <end position="484"/>
    </location>
</feature>
<feature type="compositionally biased region" description="Polar residues" evidence="1">
    <location>
        <begin position="441"/>
        <end position="461"/>
    </location>
</feature>
<protein>
    <submittedName>
        <fullName evidence="3">Protein Tube</fullName>
    </submittedName>
</protein>
<feature type="domain" description="Tube Death" evidence="2">
    <location>
        <begin position="2"/>
        <end position="149"/>
    </location>
</feature>
<feature type="compositionally biased region" description="Low complexity" evidence="1">
    <location>
        <begin position="462"/>
        <end position="484"/>
    </location>
</feature>
<evidence type="ECO:0000256" key="1">
    <source>
        <dbReference type="SAM" id="MobiDB-lite"/>
    </source>
</evidence>
<feature type="compositionally biased region" description="Polar residues" evidence="1">
    <location>
        <begin position="370"/>
        <end position="399"/>
    </location>
</feature>
<feature type="region of interest" description="Disordered" evidence="1">
    <location>
        <begin position="201"/>
        <end position="220"/>
    </location>
</feature>
<reference evidence="3" key="1">
    <citation type="submission" date="2014-11" db="EMBL/GenBank/DDBJ databases">
        <authorList>
            <person name="Geib S."/>
        </authorList>
    </citation>
    <scope>NUCLEOTIDE SEQUENCE</scope>
</reference>
<evidence type="ECO:0000259" key="2">
    <source>
        <dbReference type="Pfam" id="PF14786"/>
    </source>
</evidence>
<name>A0A0A1WSD6_ZEUCU</name>
<dbReference type="InterPro" id="IPR029397">
    <property type="entry name" value="Tube_Death"/>
</dbReference>
<sequence>MYTRDTELRRLQSNDVNRLAETLGFDGGRKLMENIPKQWSNQEGYNVDDSVRGSQRWNGSSVIELKYKPEQIRLIEEATRQTSGCYFAEILIQEWSTSGRKHERPTVGLLLQLLIKADLWNAADFVAEHFLNEPPPERPLEGPGAKVDISIPTECLGSVVDFVNDSVGYPDTETLNDNVNCTNGLVDHNRDYYTKIAPIDKDLNTTAPKPPPRTRSARHQNIQNSLQHQLQTQQQTIQKVPTNNEIATVEANDRNGRTERQENFEVSRQPQNVNSSMSNTMTTHNVPELSDLLKSNSSHDSTLKSEDLHEIPNLSLLVSKSAILPSIPVVASTSKAAPTSMVSSAMIGSLPLITELNFDGVDVEVLNDLQGDNSDSNQLPHQITSPSPNGLSDDSHCSSLSNDSFDDGEYIGVNMLDAGIVDTENADGNSCDQSLPNLSVFGRQSPNNDSSLTTVTGTSGDNSFELSLNESSSTSTTDPTTQRK</sequence>
<dbReference type="AlphaFoldDB" id="A0A0A1WSD6"/>
<dbReference type="Gene3D" id="1.10.533.10">
    <property type="entry name" value="Death Domain, Fas"/>
    <property type="match status" value="1"/>
</dbReference>
<accession>A0A0A1WSD6</accession>
<organism evidence="3">
    <name type="scientific">Zeugodacus cucurbitae</name>
    <name type="common">Melon fruit fly</name>
    <name type="synonym">Bactrocera cucurbitae</name>
    <dbReference type="NCBI Taxonomy" id="28588"/>
    <lineage>
        <taxon>Eukaryota</taxon>
        <taxon>Metazoa</taxon>
        <taxon>Ecdysozoa</taxon>
        <taxon>Arthropoda</taxon>
        <taxon>Hexapoda</taxon>
        <taxon>Insecta</taxon>
        <taxon>Pterygota</taxon>
        <taxon>Neoptera</taxon>
        <taxon>Endopterygota</taxon>
        <taxon>Diptera</taxon>
        <taxon>Brachycera</taxon>
        <taxon>Muscomorpha</taxon>
        <taxon>Tephritoidea</taxon>
        <taxon>Tephritidae</taxon>
        <taxon>Zeugodacus</taxon>
        <taxon>Zeugodacus</taxon>
    </lineage>
</organism>
<feature type="compositionally biased region" description="Polar residues" evidence="1">
    <location>
        <begin position="266"/>
        <end position="279"/>
    </location>
</feature>
<evidence type="ECO:0000313" key="3">
    <source>
        <dbReference type="EMBL" id="JAD01561.1"/>
    </source>
</evidence>
<feature type="region of interest" description="Disordered" evidence="1">
    <location>
        <begin position="369"/>
        <end position="399"/>
    </location>
</feature>
<dbReference type="SUPFAM" id="SSF47986">
    <property type="entry name" value="DEATH domain"/>
    <property type="match status" value="1"/>
</dbReference>
<dbReference type="OrthoDB" id="4062651at2759"/>